<proteinExistence type="predicted"/>
<keyword evidence="1" id="KW-0378">Hydrolase</keyword>
<dbReference type="CDD" id="cd05483">
    <property type="entry name" value="retropepsin_like_bacteria"/>
    <property type="match status" value="1"/>
</dbReference>
<dbReference type="InterPro" id="IPR001969">
    <property type="entry name" value="Aspartic_peptidase_AS"/>
</dbReference>
<dbReference type="PROSITE" id="PS51257">
    <property type="entry name" value="PROKAR_LIPOPROTEIN"/>
    <property type="match status" value="1"/>
</dbReference>
<dbReference type="SUPFAM" id="SSF50156">
    <property type="entry name" value="PDZ domain-like"/>
    <property type="match status" value="1"/>
</dbReference>
<feature type="signal peptide" evidence="2">
    <location>
        <begin position="1"/>
        <end position="26"/>
    </location>
</feature>
<name>A0A418Q2L3_9SPHN</name>
<comment type="caution">
    <text evidence="4">The sequence shown here is derived from an EMBL/GenBank/DDBJ whole genome shotgun (WGS) entry which is preliminary data.</text>
</comment>
<dbReference type="Pfam" id="PF17820">
    <property type="entry name" value="PDZ_6"/>
    <property type="match status" value="1"/>
</dbReference>
<organism evidence="4 5">
    <name type="scientific">Sphingomonas edaphi</name>
    <dbReference type="NCBI Taxonomy" id="2315689"/>
    <lineage>
        <taxon>Bacteria</taxon>
        <taxon>Pseudomonadati</taxon>
        <taxon>Pseudomonadota</taxon>
        <taxon>Alphaproteobacteria</taxon>
        <taxon>Sphingomonadales</taxon>
        <taxon>Sphingomonadaceae</taxon>
        <taxon>Sphingomonas</taxon>
    </lineage>
</organism>
<dbReference type="InterPro" id="IPR036034">
    <property type="entry name" value="PDZ_sf"/>
</dbReference>
<evidence type="ECO:0000256" key="2">
    <source>
        <dbReference type="SAM" id="SignalP"/>
    </source>
</evidence>
<dbReference type="Gene3D" id="2.40.70.10">
    <property type="entry name" value="Acid Proteases"/>
    <property type="match status" value="2"/>
</dbReference>
<dbReference type="InterPro" id="IPR001995">
    <property type="entry name" value="Peptidase_A2_cat"/>
</dbReference>
<accession>A0A418Q2L3</accession>
<evidence type="ECO:0000259" key="3">
    <source>
        <dbReference type="PROSITE" id="PS50175"/>
    </source>
</evidence>
<dbReference type="EMBL" id="QXTF01000001">
    <property type="protein sequence ID" value="RIX32198.1"/>
    <property type="molecule type" value="Genomic_DNA"/>
</dbReference>
<dbReference type="Proteomes" id="UP000285023">
    <property type="component" value="Unassembled WGS sequence"/>
</dbReference>
<dbReference type="InterPro" id="IPR041489">
    <property type="entry name" value="PDZ_6"/>
</dbReference>
<dbReference type="PROSITE" id="PS00141">
    <property type="entry name" value="ASP_PROTEASE"/>
    <property type="match status" value="1"/>
</dbReference>
<reference evidence="4 5" key="1">
    <citation type="submission" date="2018-09" db="EMBL/GenBank/DDBJ databases">
        <title>Sphingomonas sp. DAC4.</title>
        <authorList>
            <person name="Seo T."/>
        </authorList>
    </citation>
    <scope>NUCLEOTIDE SEQUENCE [LARGE SCALE GENOMIC DNA]</scope>
    <source>
        <strain evidence="4 5">DAC4</strain>
    </source>
</reference>
<dbReference type="GO" id="GO:0006508">
    <property type="term" value="P:proteolysis"/>
    <property type="evidence" value="ECO:0007669"/>
    <property type="project" value="InterPro"/>
</dbReference>
<keyword evidence="5" id="KW-1185">Reference proteome</keyword>
<dbReference type="InterPro" id="IPR021109">
    <property type="entry name" value="Peptidase_aspartic_dom_sf"/>
</dbReference>
<feature type="chain" id="PRO_5019534007" description="Peptidase A2 domain-containing protein" evidence="2">
    <location>
        <begin position="27"/>
        <end position="397"/>
    </location>
</feature>
<dbReference type="SUPFAM" id="SSF50630">
    <property type="entry name" value="Acid proteases"/>
    <property type="match status" value="1"/>
</dbReference>
<sequence length="397" mass="42193">MMIRKPMIISATFALLSVMPVTTACAQELPTPKISWTAQQAPVPFELFRGNRVVVRGSINGHAEEFILDTGASATTIDRSYAKSIGLPPGTKVEGRGAGGPIEAEIVPNVTLEIGGMRFEGLTVAVMDLQPVAQAIGRPMPVIVGGELFNNAAVSIDWDARTLTFAPSGEFVPTPDAREVKLTRKGPFHYVDVSVAGLSVTSALFDLGNGGTISLPSDYWTKQEALTKLPYADSQRGGVGGMRPARAVTLPTATFGGKTFRDVPAILGPDSENKEAAHDSNVGIGLLRQFKVTLDLGQSRLFLTPLASPPAFQRDRAGVMGHRTDGGLKARFVSPQGPAYKAGLRTDDMIVSVNGARTDAAFFKSDQLNWAQGAPGTPVELALADGRVLRFALVDYF</sequence>
<evidence type="ECO:0000313" key="4">
    <source>
        <dbReference type="EMBL" id="RIX32198.1"/>
    </source>
</evidence>
<evidence type="ECO:0000256" key="1">
    <source>
        <dbReference type="ARBA" id="ARBA00022801"/>
    </source>
</evidence>
<gene>
    <name evidence="4" type="ORF">D3M59_04320</name>
</gene>
<dbReference type="InterPro" id="IPR034122">
    <property type="entry name" value="Retropepsin-like_bacterial"/>
</dbReference>
<protein>
    <recommendedName>
        <fullName evidence="3">Peptidase A2 domain-containing protein</fullName>
    </recommendedName>
</protein>
<dbReference type="Pfam" id="PF13650">
    <property type="entry name" value="Asp_protease_2"/>
    <property type="match status" value="1"/>
</dbReference>
<dbReference type="AlphaFoldDB" id="A0A418Q2L3"/>
<feature type="domain" description="Peptidase A2" evidence="3">
    <location>
        <begin position="64"/>
        <end position="140"/>
    </location>
</feature>
<dbReference type="PROSITE" id="PS50175">
    <property type="entry name" value="ASP_PROT_RETROV"/>
    <property type="match status" value="1"/>
</dbReference>
<dbReference type="GO" id="GO:0004190">
    <property type="term" value="F:aspartic-type endopeptidase activity"/>
    <property type="evidence" value="ECO:0007669"/>
    <property type="project" value="InterPro"/>
</dbReference>
<keyword evidence="2" id="KW-0732">Signal</keyword>
<dbReference type="Gene3D" id="2.30.42.10">
    <property type="match status" value="1"/>
</dbReference>
<evidence type="ECO:0000313" key="5">
    <source>
        <dbReference type="Proteomes" id="UP000285023"/>
    </source>
</evidence>